<dbReference type="SUPFAM" id="SSF47616">
    <property type="entry name" value="GST C-terminal domain-like"/>
    <property type="match status" value="1"/>
</dbReference>
<dbReference type="InterPro" id="IPR036282">
    <property type="entry name" value="Glutathione-S-Trfase_C_sf"/>
</dbReference>
<dbReference type="EMBL" id="JANEYT010000086">
    <property type="protein sequence ID" value="MCQ1060736.1"/>
    <property type="molecule type" value="Genomic_DNA"/>
</dbReference>
<dbReference type="InterPro" id="IPR040079">
    <property type="entry name" value="Glutathione_S-Trfase"/>
</dbReference>
<sequence>MSFLGIEHQWKHVNILDNETKTTEFLALNPNGKIPTVVLNDGRVLCESNAILEYFAKNTPYLPKDSYQRAKVYEWLFFEQYSHEPYIAVARFIQKYQGMPEHRLEEYKSLQSGGHKALQIMELQLSKSKFLVGGSISIADIALYAYTHVADEGALLNKSWEPFGSAMI</sequence>
<protein>
    <submittedName>
        <fullName evidence="3">Glutathione S-transferase family protein</fullName>
    </submittedName>
</protein>
<dbReference type="InterPro" id="IPR004046">
    <property type="entry name" value="GST_C"/>
</dbReference>
<dbReference type="PANTHER" id="PTHR44051">
    <property type="entry name" value="GLUTATHIONE S-TRANSFERASE-RELATED"/>
    <property type="match status" value="1"/>
</dbReference>
<feature type="domain" description="GST N-terminal" evidence="1">
    <location>
        <begin position="1"/>
        <end position="63"/>
    </location>
</feature>
<dbReference type="PANTHER" id="PTHR44051:SF2">
    <property type="entry name" value="HYPOTHETICAL GLUTATHIONE S-TRANSFERASE LIKE PROTEIN"/>
    <property type="match status" value="1"/>
</dbReference>
<evidence type="ECO:0000259" key="2">
    <source>
        <dbReference type="PROSITE" id="PS50405"/>
    </source>
</evidence>
<proteinExistence type="predicted"/>
<dbReference type="InterPro" id="IPR004045">
    <property type="entry name" value="Glutathione_S-Trfase_N"/>
</dbReference>
<dbReference type="Pfam" id="PF00043">
    <property type="entry name" value="GST_C"/>
    <property type="match status" value="1"/>
</dbReference>
<dbReference type="PROSITE" id="PS50405">
    <property type="entry name" value="GST_CTER"/>
    <property type="match status" value="1"/>
</dbReference>
<evidence type="ECO:0000259" key="1">
    <source>
        <dbReference type="PROSITE" id="PS50404"/>
    </source>
</evidence>
<organism evidence="3 4">
    <name type="scientific">Photobacterium pectinilyticum</name>
    <dbReference type="NCBI Taxonomy" id="2906793"/>
    <lineage>
        <taxon>Bacteria</taxon>
        <taxon>Pseudomonadati</taxon>
        <taxon>Pseudomonadota</taxon>
        <taxon>Gammaproteobacteria</taxon>
        <taxon>Vibrionales</taxon>
        <taxon>Vibrionaceae</taxon>
        <taxon>Photobacterium</taxon>
    </lineage>
</organism>
<dbReference type="SFLD" id="SFLDS00019">
    <property type="entry name" value="Glutathione_Transferase_(cytos"/>
    <property type="match status" value="1"/>
</dbReference>
<dbReference type="Gene3D" id="3.40.30.10">
    <property type="entry name" value="Glutaredoxin"/>
    <property type="match status" value="1"/>
</dbReference>
<comment type="caution">
    <text evidence="3">The sequence shown here is derived from an EMBL/GenBank/DDBJ whole genome shotgun (WGS) entry which is preliminary data.</text>
</comment>
<keyword evidence="4" id="KW-1185">Reference proteome</keyword>
<evidence type="ECO:0000313" key="4">
    <source>
        <dbReference type="Proteomes" id="UP001524460"/>
    </source>
</evidence>
<dbReference type="InterPro" id="IPR010987">
    <property type="entry name" value="Glutathione-S-Trfase_C-like"/>
</dbReference>
<evidence type="ECO:0000313" key="3">
    <source>
        <dbReference type="EMBL" id="MCQ1060736.1"/>
    </source>
</evidence>
<dbReference type="InterPro" id="IPR036249">
    <property type="entry name" value="Thioredoxin-like_sf"/>
</dbReference>
<dbReference type="Gene3D" id="1.20.1050.10">
    <property type="match status" value="1"/>
</dbReference>
<gene>
    <name evidence="3" type="ORF">NHN17_22075</name>
</gene>
<dbReference type="SFLD" id="SFLDG00358">
    <property type="entry name" value="Main_(cytGST)"/>
    <property type="match status" value="1"/>
</dbReference>
<dbReference type="Pfam" id="PF13409">
    <property type="entry name" value="GST_N_2"/>
    <property type="match status" value="1"/>
</dbReference>
<dbReference type="SUPFAM" id="SSF52833">
    <property type="entry name" value="Thioredoxin-like"/>
    <property type="match status" value="1"/>
</dbReference>
<accession>A0ABT1N7M5</accession>
<dbReference type="PROSITE" id="PS50404">
    <property type="entry name" value="GST_NTER"/>
    <property type="match status" value="1"/>
</dbReference>
<dbReference type="Proteomes" id="UP001524460">
    <property type="component" value="Unassembled WGS sequence"/>
</dbReference>
<feature type="domain" description="GST C-terminal" evidence="2">
    <location>
        <begin position="65"/>
        <end position="168"/>
    </location>
</feature>
<name>A0ABT1N7M5_9GAMM</name>
<reference evidence="3 4" key="1">
    <citation type="submission" date="2022-07" db="EMBL/GenBank/DDBJ databases">
        <title>Photobacterium pectinilyticum sp. nov., a marine bacterium isolated from surface seawater of Qingdao offshore.</title>
        <authorList>
            <person name="Wang X."/>
        </authorList>
    </citation>
    <scope>NUCLEOTIDE SEQUENCE [LARGE SCALE GENOMIC DNA]</scope>
    <source>
        <strain evidence="3 4">ZSDE20</strain>
    </source>
</reference>